<protein>
    <recommendedName>
        <fullName evidence="2">Phosphate-specific transport system accessory protein PhoU</fullName>
    </recommendedName>
</protein>
<evidence type="ECO:0000256" key="1">
    <source>
        <dbReference type="ARBA" id="ARBA00008107"/>
    </source>
</evidence>
<comment type="subunit">
    <text evidence="2">Homodimer.</text>
</comment>
<dbReference type="EMBL" id="JBHUIR010000031">
    <property type="protein sequence ID" value="MFD2259963.1"/>
    <property type="molecule type" value="Genomic_DNA"/>
</dbReference>
<evidence type="ECO:0000313" key="5">
    <source>
        <dbReference type="EMBL" id="MFD2259963.1"/>
    </source>
</evidence>
<dbReference type="PANTHER" id="PTHR42930">
    <property type="entry name" value="PHOSPHATE-SPECIFIC TRANSPORT SYSTEM ACCESSORY PROTEIN PHOU"/>
    <property type="match status" value="1"/>
</dbReference>
<dbReference type="RefSeq" id="WP_345099518.1">
    <property type="nucleotide sequence ID" value="NZ_BAABGS010000064.1"/>
</dbReference>
<accession>A0ABW5DFS6</accession>
<gene>
    <name evidence="5" type="primary">phoU</name>
    <name evidence="5" type="ORF">ACFSMZ_09320</name>
</gene>
<dbReference type="InterPro" id="IPR028366">
    <property type="entry name" value="PhoU"/>
</dbReference>
<comment type="subcellular location">
    <subcellularLocation>
        <location evidence="2">Cytoplasm</location>
    </subcellularLocation>
</comment>
<evidence type="ECO:0000256" key="3">
    <source>
        <dbReference type="SAM" id="MobiDB-lite"/>
    </source>
</evidence>
<sequence length="243" mass="27586">MQDRQHIVSAFDEELHRIESLILEMGGLVETQIEDAAEALVRRDVELGDSVRDRDRHVDTLNARIDEEVVRLLALRQPLAEDLRFAVSALKIAAALERIGDYAKNIGKRNTIIARSEVLQPASRSIRRMSALARDMVHDVLDAYLRRDLPLAEEVRRRDQEVDHMHNALFRELLTYMIEDPRNITPCMHMLFVAKNVERIGDHATAIAEQVAYMLTGEMPGADRPKADATSFTAPGREDEKQG</sequence>
<feature type="domain" description="PhoU" evidence="4">
    <location>
        <begin position="22"/>
        <end position="108"/>
    </location>
</feature>
<proteinExistence type="inferred from homology"/>
<dbReference type="NCBIfam" id="TIGR02135">
    <property type="entry name" value="phoU_full"/>
    <property type="match status" value="1"/>
</dbReference>
<evidence type="ECO:0000256" key="2">
    <source>
        <dbReference type="PIRNR" id="PIRNR003107"/>
    </source>
</evidence>
<dbReference type="Pfam" id="PF01895">
    <property type="entry name" value="PhoU"/>
    <property type="match status" value="2"/>
</dbReference>
<comment type="function">
    <text evidence="2">Plays a role in the regulation of phosphate uptake.</text>
</comment>
<keyword evidence="2" id="KW-0592">Phosphate transport</keyword>
<feature type="region of interest" description="Disordered" evidence="3">
    <location>
        <begin position="219"/>
        <end position="243"/>
    </location>
</feature>
<comment type="caution">
    <text evidence="5">The sequence shown here is derived from an EMBL/GenBank/DDBJ whole genome shotgun (WGS) entry which is preliminary data.</text>
</comment>
<keyword evidence="2" id="KW-0963">Cytoplasm</keyword>
<dbReference type="PANTHER" id="PTHR42930:SF3">
    <property type="entry name" value="PHOSPHATE-SPECIFIC TRANSPORT SYSTEM ACCESSORY PROTEIN PHOU"/>
    <property type="match status" value="1"/>
</dbReference>
<dbReference type="InterPro" id="IPR026022">
    <property type="entry name" value="PhoU_dom"/>
</dbReference>
<feature type="domain" description="PhoU" evidence="4">
    <location>
        <begin position="126"/>
        <end position="211"/>
    </location>
</feature>
<comment type="similarity">
    <text evidence="1 2">Belongs to the PhoU family.</text>
</comment>
<name>A0ABW5DFS6_9HYPH</name>
<dbReference type="InterPro" id="IPR038078">
    <property type="entry name" value="PhoU-like_sf"/>
</dbReference>
<dbReference type="PIRSF" id="PIRSF003107">
    <property type="entry name" value="PhoU"/>
    <property type="match status" value="1"/>
</dbReference>
<dbReference type="SUPFAM" id="SSF109755">
    <property type="entry name" value="PhoU-like"/>
    <property type="match status" value="1"/>
</dbReference>
<dbReference type="Proteomes" id="UP001597373">
    <property type="component" value="Unassembled WGS sequence"/>
</dbReference>
<keyword evidence="2" id="KW-0813">Transport</keyword>
<evidence type="ECO:0000259" key="4">
    <source>
        <dbReference type="Pfam" id="PF01895"/>
    </source>
</evidence>
<evidence type="ECO:0000313" key="6">
    <source>
        <dbReference type="Proteomes" id="UP001597373"/>
    </source>
</evidence>
<reference evidence="6" key="1">
    <citation type="journal article" date="2019" name="Int. J. Syst. Evol. Microbiol.">
        <title>The Global Catalogue of Microorganisms (GCM) 10K type strain sequencing project: providing services to taxonomists for standard genome sequencing and annotation.</title>
        <authorList>
            <consortium name="The Broad Institute Genomics Platform"/>
            <consortium name="The Broad Institute Genome Sequencing Center for Infectious Disease"/>
            <person name="Wu L."/>
            <person name="Ma J."/>
        </authorList>
    </citation>
    <scope>NUCLEOTIDE SEQUENCE [LARGE SCALE GENOMIC DNA]</scope>
    <source>
        <strain evidence="6">KCTC 23707</strain>
    </source>
</reference>
<organism evidence="5 6">
    <name type="scientific">Chelativorans composti</name>
    <dbReference type="NCBI Taxonomy" id="768533"/>
    <lineage>
        <taxon>Bacteria</taxon>
        <taxon>Pseudomonadati</taxon>
        <taxon>Pseudomonadota</taxon>
        <taxon>Alphaproteobacteria</taxon>
        <taxon>Hyphomicrobiales</taxon>
        <taxon>Phyllobacteriaceae</taxon>
        <taxon>Chelativorans</taxon>
    </lineage>
</organism>
<dbReference type="Gene3D" id="1.20.58.220">
    <property type="entry name" value="Phosphate transport system protein phou homolog 2, domain 2"/>
    <property type="match status" value="2"/>
</dbReference>
<keyword evidence="6" id="KW-1185">Reference proteome</keyword>